<dbReference type="RefSeq" id="WP_150399945.1">
    <property type="nucleotide sequence ID" value="NZ_VXLC01000001.1"/>
</dbReference>
<dbReference type="NCBIfam" id="TIGR03618">
    <property type="entry name" value="Rv1155_F420"/>
    <property type="match status" value="1"/>
</dbReference>
<sequence length="138" mass="15636">MELARAVDFARDHRRSVLTTIRRNGRPQQSNVLHVIGGDGNIRISITADRAKYHNLVREPWAAIHVTREDFFAYAVIEAIASVTPVAEDPHDETVEALVDYYRSANGEHPDWDDYRRAMVADRRALAILTPAHAYGML</sequence>
<dbReference type="Proteomes" id="UP000323876">
    <property type="component" value="Unassembled WGS sequence"/>
</dbReference>
<dbReference type="SUPFAM" id="SSF50475">
    <property type="entry name" value="FMN-binding split barrel"/>
    <property type="match status" value="1"/>
</dbReference>
<dbReference type="GO" id="GO:0070967">
    <property type="term" value="F:coenzyme F420 binding"/>
    <property type="evidence" value="ECO:0007669"/>
    <property type="project" value="TreeGrafter"/>
</dbReference>
<comment type="caution">
    <text evidence="3">The sequence shown here is derived from an EMBL/GenBank/DDBJ whole genome shotgun (WGS) entry which is preliminary data.</text>
</comment>
<keyword evidence="4" id="KW-1185">Reference proteome</keyword>
<dbReference type="InterPro" id="IPR052019">
    <property type="entry name" value="F420H2_bilvrd_red/Heme_oxyg"/>
</dbReference>
<proteinExistence type="predicted"/>
<dbReference type="InterPro" id="IPR011576">
    <property type="entry name" value="Pyridox_Oxase_N"/>
</dbReference>
<dbReference type="Gene3D" id="2.30.110.10">
    <property type="entry name" value="Electron Transport, Fmn-binding Protein, Chain A"/>
    <property type="match status" value="1"/>
</dbReference>
<evidence type="ECO:0000313" key="3">
    <source>
        <dbReference type="EMBL" id="KAA8890030.1"/>
    </source>
</evidence>
<evidence type="ECO:0000256" key="1">
    <source>
        <dbReference type="ARBA" id="ARBA00023002"/>
    </source>
</evidence>
<gene>
    <name evidence="3" type="ORF">F3087_01550</name>
</gene>
<dbReference type="Pfam" id="PF01243">
    <property type="entry name" value="PNPOx_N"/>
    <property type="match status" value="1"/>
</dbReference>
<name>A0A5N0EMF9_9NOCA</name>
<protein>
    <submittedName>
        <fullName evidence="3">PPOX class F420-dependent oxidoreductase</fullName>
    </submittedName>
</protein>
<dbReference type="InterPro" id="IPR012349">
    <property type="entry name" value="Split_barrel_FMN-bd"/>
</dbReference>
<feature type="domain" description="Pyridoxamine 5'-phosphate oxidase N-terminal" evidence="2">
    <location>
        <begin position="6"/>
        <end position="118"/>
    </location>
</feature>
<dbReference type="PANTHER" id="PTHR35176">
    <property type="entry name" value="HEME OXYGENASE HI_0854-RELATED"/>
    <property type="match status" value="1"/>
</dbReference>
<dbReference type="GO" id="GO:0016627">
    <property type="term" value="F:oxidoreductase activity, acting on the CH-CH group of donors"/>
    <property type="evidence" value="ECO:0007669"/>
    <property type="project" value="TreeGrafter"/>
</dbReference>
<dbReference type="OrthoDB" id="1094370at2"/>
<dbReference type="EMBL" id="VXLC01000001">
    <property type="protein sequence ID" value="KAA8890030.1"/>
    <property type="molecule type" value="Genomic_DNA"/>
</dbReference>
<accession>A0A5N0EMF9</accession>
<dbReference type="AlphaFoldDB" id="A0A5N0EMF9"/>
<dbReference type="PANTHER" id="PTHR35176:SF2">
    <property type="entry name" value="F420H(2)-DEPENDENT REDUCTASE RV1155"/>
    <property type="match status" value="1"/>
</dbReference>
<evidence type="ECO:0000313" key="4">
    <source>
        <dbReference type="Proteomes" id="UP000323876"/>
    </source>
</evidence>
<dbReference type="InterPro" id="IPR019920">
    <property type="entry name" value="F420-binding_dom_put"/>
</dbReference>
<dbReference type="GO" id="GO:0005829">
    <property type="term" value="C:cytosol"/>
    <property type="evidence" value="ECO:0007669"/>
    <property type="project" value="TreeGrafter"/>
</dbReference>
<organism evidence="3 4">
    <name type="scientific">Nocardia colli</name>
    <dbReference type="NCBI Taxonomy" id="2545717"/>
    <lineage>
        <taxon>Bacteria</taxon>
        <taxon>Bacillati</taxon>
        <taxon>Actinomycetota</taxon>
        <taxon>Actinomycetes</taxon>
        <taxon>Mycobacteriales</taxon>
        <taxon>Nocardiaceae</taxon>
        <taxon>Nocardia</taxon>
    </lineage>
</organism>
<reference evidence="3 4" key="1">
    <citation type="submission" date="2019-09" db="EMBL/GenBank/DDBJ databases">
        <authorList>
            <person name="Wang X."/>
        </authorList>
    </citation>
    <scope>NUCLEOTIDE SEQUENCE [LARGE SCALE GENOMIC DNA]</scope>
    <source>
        <strain evidence="3 4">CICC 11023</strain>
    </source>
</reference>
<evidence type="ECO:0000259" key="2">
    <source>
        <dbReference type="Pfam" id="PF01243"/>
    </source>
</evidence>
<keyword evidence="1" id="KW-0560">Oxidoreductase</keyword>